<dbReference type="Proteomes" id="UP000012112">
    <property type="component" value="Unassembled WGS sequence"/>
</dbReference>
<evidence type="ECO:0000313" key="1">
    <source>
        <dbReference type="EMBL" id="EMO52655.1"/>
    </source>
</evidence>
<proteinExistence type="predicted"/>
<gene>
    <name evidence="1" type="ORF">LEP1GSC172_3363</name>
</gene>
<protein>
    <submittedName>
        <fullName evidence="1">Uncharacterized protein</fullName>
    </submittedName>
</protein>
<sequence>MFHCLPEEVILSIDKDSAEFIAERFMKAAELVFFPAEIAEVFVKPIINLLCYTPNLKKQKVYLISKTKKKIYNSHE</sequence>
<comment type="caution">
    <text evidence="1">The sequence shown here is derived from an EMBL/GenBank/DDBJ whole genome shotgun (WGS) entry which is preliminary data.</text>
</comment>
<dbReference type="AlphaFoldDB" id="M6V701"/>
<name>M6V701_9LEPT</name>
<evidence type="ECO:0000313" key="2">
    <source>
        <dbReference type="Proteomes" id="UP000012112"/>
    </source>
</evidence>
<accession>M6V701</accession>
<reference evidence="1 2" key="1">
    <citation type="submission" date="2013-01" db="EMBL/GenBank/DDBJ databases">
        <authorList>
            <person name="Harkins D.M."/>
            <person name="Durkin A.S."/>
            <person name="Brinkac L.M."/>
            <person name="Haft D.H."/>
            <person name="Selengut J.D."/>
            <person name="Sanka R."/>
            <person name="DePew J."/>
            <person name="Purushe J."/>
            <person name="Matthias M.A."/>
            <person name="Vinetz J.M."/>
            <person name="Sutton G.G."/>
            <person name="Nierman W.C."/>
            <person name="Fouts D.E."/>
        </authorList>
    </citation>
    <scope>NUCLEOTIDE SEQUENCE [LARGE SCALE GENOMIC DNA]</scope>
    <source>
        <strain evidence="1 2">HAI1536</strain>
    </source>
</reference>
<organism evidence="1 2">
    <name type="scientific">Leptospira noguchii</name>
    <dbReference type="NCBI Taxonomy" id="28182"/>
    <lineage>
        <taxon>Bacteria</taxon>
        <taxon>Pseudomonadati</taxon>
        <taxon>Spirochaetota</taxon>
        <taxon>Spirochaetia</taxon>
        <taxon>Leptospirales</taxon>
        <taxon>Leptospiraceae</taxon>
        <taxon>Leptospira</taxon>
    </lineage>
</organism>
<dbReference type="EMBL" id="AKWD02000054">
    <property type="protein sequence ID" value="EMO52655.1"/>
    <property type="molecule type" value="Genomic_DNA"/>
</dbReference>